<dbReference type="AlphaFoldDB" id="A0A1X0RS24"/>
<gene>
    <name evidence="1" type="ORF">BCV71DRAFT_186797</name>
</gene>
<protein>
    <submittedName>
        <fullName evidence="1">Uncharacterized protein</fullName>
    </submittedName>
</protein>
<evidence type="ECO:0000313" key="1">
    <source>
        <dbReference type="EMBL" id="ORE14698.1"/>
    </source>
</evidence>
<organism evidence="1 2">
    <name type="scientific">Rhizopus microsporus</name>
    <dbReference type="NCBI Taxonomy" id="58291"/>
    <lineage>
        <taxon>Eukaryota</taxon>
        <taxon>Fungi</taxon>
        <taxon>Fungi incertae sedis</taxon>
        <taxon>Mucoromycota</taxon>
        <taxon>Mucoromycotina</taxon>
        <taxon>Mucoromycetes</taxon>
        <taxon>Mucorales</taxon>
        <taxon>Mucorineae</taxon>
        <taxon>Rhizopodaceae</taxon>
        <taxon>Rhizopus</taxon>
    </lineage>
</organism>
<dbReference type="EMBL" id="KV921458">
    <property type="protein sequence ID" value="ORE14698.1"/>
    <property type="molecule type" value="Genomic_DNA"/>
</dbReference>
<evidence type="ECO:0000313" key="2">
    <source>
        <dbReference type="Proteomes" id="UP000242381"/>
    </source>
</evidence>
<name>A0A1X0RS24_RHIZD</name>
<reference evidence="1 2" key="1">
    <citation type="journal article" date="2016" name="Proc. Natl. Acad. Sci. U.S.A.">
        <title>Lipid metabolic changes in an early divergent fungus govern the establishment of a mutualistic symbiosis with endobacteria.</title>
        <authorList>
            <person name="Lastovetsky O.A."/>
            <person name="Gaspar M.L."/>
            <person name="Mondo S.J."/>
            <person name="LaButti K.M."/>
            <person name="Sandor L."/>
            <person name="Grigoriev I.V."/>
            <person name="Henry S.A."/>
            <person name="Pawlowska T.E."/>
        </authorList>
    </citation>
    <scope>NUCLEOTIDE SEQUENCE [LARGE SCALE GENOMIC DNA]</scope>
    <source>
        <strain evidence="1 2">ATCC 11559</strain>
    </source>
</reference>
<sequence length="55" mass="6695">MFTRPHAVECLHMHHRLYLPLPTPCPLPFYLISSLRVLEYLQIYRLLVDRLFHSF</sequence>
<accession>A0A1X0RS24</accession>
<dbReference type="Proteomes" id="UP000242381">
    <property type="component" value="Unassembled WGS sequence"/>
</dbReference>
<proteinExistence type="predicted"/>